<evidence type="ECO:0000256" key="3">
    <source>
        <dbReference type="HAMAP-Rule" id="MF_00272"/>
    </source>
</evidence>
<accession>A0A1R4J833</accession>
<evidence type="ECO:0000313" key="8">
    <source>
        <dbReference type="Proteomes" id="UP000196230"/>
    </source>
</evidence>
<dbReference type="Gene3D" id="2.40.50.100">
    <property type="match status" value="1"/>
</dbReference>
<sequence>MTAIPEGLKYSAEHEWIAEASAAGTVRIGITDFAQDALGDVVYVDLPEVGSDVESGSAVGEVESTKSVSDIFAPVSGKVTAVNEDLDGEPGLVNTAPYEGGWLFEVELSDASEMDALMDAAAYTAQVG</sequence>
<dbReference type="NCBIfam" id="NF002270">
    <property type="entry name" value="PRK01202.1"/>
    <property type="match status" value="1"/>
</dbReference>
<gene>
    <name evidence="3 7" type="primary">gcvH</name>
    <name evidence="7" type="ORF">E4A49_03680</name>
    <name evidence="6" type="ORF">FM125_06930</name>
</gene>
<dbReference type="NCBIfam" id="TIGR00527">
    <property type="entry name" value="gcvH"/>
    <property type="match status" value="1"/>
</dbReference>
<proteinExistence type="inferred from homology"/>
<dbReference type="InterPro" id="IPR017453">
    <property type="entry name" value="GCV_H_sub"/>
</dbReference>
<feature type="modified residue" description="N6-lipoyllysine" evidence="3 4">
    <location>
        <position position="66"/>
    </location>
</feature>
<keyword evidence="2 3" id="KW-0450">Lipoyl</keyword>
<dbReference type="GO" id="GO:0005960">
    <property type="term" value="C:glycine cleavage complex"/>
    <property type="evidence" value="ECO:0007669"/>
    <property type="project" value="InterPro"/>
</dbReference>
<dbReference type="EMBL" id="FUKP01000045">
    <property type="protein sequence ID" value="SJN27965.1"/>
    <property type="molecule type" value="Genomic_DNA"/>
</dbReference>
<dbReference type="HAMAP" id="MF_00272">
    <property type="entry name" value="GcvH"/>
    <property type="match status" value="1"/>
</dbReference>
<evidence type="ECO:0000256" key="4">
    <source>
        <dbReference type="PIRSR" id="PIRSR617453-50"/>
    </source>
</evidence>
<keyword evidence="9" id="KW-1185">Reference proteome</keyword>
<dbReference type="InterPro" id="IPR011053">
    <property type="entry name" value="Single_hybrid_motif"/>
</dbReference>
<dbReference type="Proteomes" id="UP000297477">
    <property type="component" value="Unassembled WGS sequence"/>
</dbReference>
<dbReference type="InterPro" id="IPR033753">
    <property type="entry name" value="GCV_H/Fam206"/>
</dbReference>
<name>A0A1R4J833_9MICC</name>
<evidence type="ECO:0000313" key="6">
    <source>
        <dbReference type="EMBL" id="SJN27965.1"/>
    </source>
</evidence>
<dbReference type="OrthoDB" id="9796712at2"/>
<dbReference type="Pfam" id="PF01597">
    <property type="entry name" value="GCV_H"/>
    <property type="match status" value="1"/>
</dbReference>
<reference evidence="6 8" key="1">
    <citation type="submission" date="2017-02" db="EMBL/GenBank/DDBJ databases">
        <authorList>
            <person name="Peterson S.W."/>
        </authorList>
    </citation>
    <scope>NUCLEOTIDE SEQUENCE [LARGE SCALE GENOMIC DNA]</scope>
    <source>
        <strain evidence="6 8">2B3F</strain>
    </source>
</reference>
<dbReference type="PROSITE" id="PS00189">
    <property type="entry name" value="LIPOYL"/>
    <property type="match status" value="1"/>
</dbReference>
<evidence type="ECO:0000313" key="9">
    <source>
        <dbReference type="Proteomes" id="UP000297477"/>
    </source>
</evidence>
<dbReference type="GO" id="GO:0009249">
    <property type="term" value="P:protein lipoylation"/>
    <property type="evidence" value="ECO:0007669"/>
    <property type="project" value="TreeGrafter"/>
</dbReference>
<dbReference type="SUPFAM" id="SSF51230">
    <property type="entry name" value="Single hybrid motif"/>
    <property type="match status" value="1"/>
</dbReference>
<dbReference type="InterPro" id="IPR003016">
    <property type="entry name" value="2-oxoA_DH_lipoyl-BS"/>
</dbReference>
<evidence type="ECO:0000256" key="1">
    <source>
        <dbReference type="ARBA" id="ARBA00009249"/>
    </source>
</evidence>
<dbReference type="InterPro" id="IPR000089">
    <property type="entry name" value="Biotin_lipoyl"/>
</dbReference>
<dbReference type="RefSeq" id="WP_067188719.1">
    <property type="nucleotide sequence ID" value="NZ_CP126965.1"/>
</dbReference>
<dbReference type="GO" id="GO:0005829">
    <property type="term" value="C:cytosol"/>
    <property type="evidence" value="ECO:0007669"/>
    <property type="project" value="TreeGrafter"/>
</dbReference>
<comment type="subunit">
    <text evidence="3">The glycine cleavage system is composed of four proteins: P, T, L and H.</text>
</comment>
<evidence type="ECO:0000256" key="2">
    <source>
        <dbReference type="ARBA" id="ARBA00022823"/>
    </source>
</evidence>
<feature type="domain" description="Lipoyl-binding" evidence="5">
    <location>
        <begin position="25"/>
        <end position="107"/>
    </location>
</feature>
<dbReference type="PROSITE" id="PS50968">
    <property type="entry name" value="BIOTINYL_LIPOYL"/>
    <property type="match status" value="1"/>
</dbReference>
<dbReference type="PANTHER" id="PTHR11715">
    <property type="entry name" value="GLYCINE CLEAVAGE SYSTEM H PROTEIN"/>
    <property type="match status" value="1"/>
</dbReference>
<evidence type="ECO:0000259" key="5">
    <source>
        <dbReference type="PROSITE" id="PS50968"/>
    </source>
</evidence>
<protein>
    <recommendedName>
        <fullName evidence="3">Glycine cleavage system H protein</fullName>
    </recommendedName>
</protein>
<dbReference type="InterPro" id="IPR002930">
    <property type="entry name" value="GCV_H"/>
</dbReference>
<evidence type="ECO:0000313" key="7">
    <source>
        <dbReference type="EMBL" id="TFI00159.1"/>
    </source>
</evidence>
<dbReference type="Proteomes" id="UP000196230">
    <property type="component" value="Unassembled WGS sequence"/>
</dbReference>
<comment type="similarity">
    <text evidence="1 3">Belongs to the GcvH family.</text>
</comment>
<comment type="cofactor">
    <cofactor evidence="3">
        <name>(R)-lipoate</name>
        <dbReference type="ChEBI" id="CHEBI:83088"/>
    </cofactor>
    <text evidence="3">Binds 1 lipoyl cofactor covalently.</text>
</comment>
<comment type="function">
    <text evidence="3">The glycine cleavage system catalyzes the degradation of glycine. The H protein shuttles the methylamine group of glycine from the P protein to the T protein.</text>
</comment>
<dbReference type="CDD" id="cd06848">
    <property type="entry name" value="GCS_H"/>
    <property type="match status" value="1"/>
</dbReference>
<reference evidence="7 9" key="2">
    <citation type="submission" date="2019-03" db="EMBL/GenBank/DDBJ databases">
        <title>Reclassification of Micrococcus aloeverae and Micrococcus yunnanensis as later heterotypic synonyms of Micrococcus luteus.</title>
        <authorList>
            <person name="Huang C.-H."/>
        </authorList>
    </citation>
    <scope>NUCLEOTIDE SEQUENCE [LARGE SCALE GENOMIC DNA]</scope>
    <source>
        <strain evidence="7 9">BCRC 12151</strain>
    </source>
</reference>
<organism evidence="6 8">
    <name type="scientific">Micrococcus lylae</name>
    <dbReference type="NCBI Taxonomy" id="1273"/>
    <lineage>
        <taxon>Bacteria</taxon>
        <taxon>Bacillati</taxon>
        <taxon>Actinomycetota</taxon>
        <taxon>Actinomycetes</taxon>
        <taxon>Micrococcales</taxon>
        <taxon>Micrococcaceae</taxon>
        <taxon>Micrococcus</taxon>
    </lineage>
</organism>
<dbReference type="AlphaFoldDB" id="A0A1R4J833"/>
<dbReference type="PANTHER" id="PTHR11715:SF3">
    <property type="entry name" value="GLYCINE CLEAVAGE SYSTEM H PROTEIN-RELATED"/>
    <property type="match status" value="1"/>
</dbReference>
<dbReference type="EMBL" id="SPKT01000005">
    <property type="protein sequence ID" value="TFI00159.1"/>
    <property type="molecule type" value="Genomic_DNA"/>
</dbReference>
<dbReference type="GO" id="GO:0019464">
    <property type="term" value="P:glycine decarboxylation via glycine cleavage system"/>
    <property type="evidence" value="ECO:0007669"/>
    <property type="project" value="UniProtKB-UniRule"/>
</dbReference>